<dbReference type="InterPro" id="IPR002654">
    <property type="entry name" value="Glyco_trans_25"/>
</dbReference>
<organism evidence="3 4">
    <name type="scientific">Prorocentrum cordatum</name>
    <dbReference type="NCBI Taxonomy" id="2364126"/>
    <lineage>
        <taxon>Eukaryota</taxon>
        <taxon>Sar</taxon>
        <taxon>Alveolata</taxon>
        <taxon>Dinophyceae</taxon>
        <taxon>Prorocentrales</taxon>
        <taxon>Prorocentraceae</taxon>
        <taxon>Prorocentrum</taxon>
    </lineage>
</organism>
<evidence type="ECO:0000256" key="1">
    <source>
        <dbReference type="SAM" id="MobiDB-lite"/>
    </source>
</evidence>
<gene>
    <name evidence="3" type="ORF">PCOR1329_LOCUS20578</name>
</gene>
<dbReference type="CDD" id="cd06532">
    <property type="entry name" value="Glyco_transf_25"/>
    <property type="match status" value="1"/>
</dbReference>
<evidence type="ECO:0000259" key="2">
    <source>
        <dbReference type="Pfam" id="PF01755"/>
    </source>
</evidence>
<reference evidence="3" key="1">
    <citation type="submission" date="2023-10" db="EMBL/GenBank/DDBJ databases">
        <authorList>
            <person name="Chen Y."/>
            <person name="Shah S."/>
            <person name="Dougan E. K."/>
            <person name="Thang M."/>
            <person name="Chan C."/>
        </authorList>
    </citation>
    <scope>NUCLEOTIDE SEQUENCE [LARGE SCALE GENOMIC DNA]</scope>
</reference>
<evidence type="ECO:0000313" key="4">
    <source>
        <dbReference type="Proteomes" id="UP001189429"/>
    </source>
</evidence>
<feature type="compositionally biased region" description="Gly residues" evidence="1">
    <location>
        <begin position="73"/>
        <end position="82"/>
    </location>
</feature>
<name>A0ABN9RHG4_9DINO</name>
<accession>A0ABN9RHG4</accession>
<dbReference type="EMBL" id="CAUYUJ010006669">
    <property type="protein sequence ID" value="CAK0818232.1"/>
    <property type="molecule type" value="Genomic_DNA"/>
</dbReference>
<protein>
    <recommendedName>
        <fullName evidence="2">Glycosyl transferase family 25 domain-containing protein</fullName>
    </recommendedName>
</protein>
<dbReference type="Proteomes" id="UP001189429">
    <property type="component" value="Unassembled WGS sequence"/>
</dbReference>
<keyword evidence="4" id="KW-1185">Reference proteome</keyword>
<dbReference type="Pfam" id="PF01755">
    <property type="entry name" value="Glyco_transf_25"/>
    <property type="match status" value="1"/>
</dbReference>
<proteinExistence type="predicted"/>
<evidence type="ECO:0000313" key="3">
    <source>
        <dbReference type="EMBL" id="CAK0818232.1"/>
    </source>
</evidence>
<sequence length="330" mass="35148">MADDLGGAVDRAEGISEAPGLNTAGPASSGCLAVAVPEPPARGGAVAGVRRRISGKRCHQGAASVPAGAAGTPRGGPRAGKLGGERQEVVPGAPVPLRTLVINLDQRQDRWRGVRGRLGPLQSAGCLSVERLPATDGRCAASQVPASDVAHEWTTDRNARYDGRKGYRAGVRLQLTPGERGCAMSHVRAWREVAAGSCAGDLEQPVLILEDDAVPAEAFCRRLPQLLRRTPSDADVLYLGYIKGAPWRSKVAPGLYEAEYLWTTVGYVLWPRGKLVSSLPVDQPVDNWMGWLSAVRRLRAFAVAPALVSQEQEWDLGSDVRHSDDAVFDA</sequence>
<feature type="domain" description="Glycosyl transferase family 25" evidence="2">
    <location>
        <begin position="99"/>
        <end position="251"/>
    </location>
</feature>
<comment type="caution">
    <text evidence="3">The sequence shown here is derived from an EMBL/GenBank/DDBJ whole genome shotgun (WGS) entry which is preliminary data.</text>
</comment>
<feature type="region of interest" description="Disordered" evidence="1">
    <location>
        <begin position="57"/>
        <end position="85"/>
    </location>
</feature>